<dbReference type="InterPro" id="IPR017853">
    <property type="entry name" value="GH"/>
</dbReference>
<evidence type="ECO:0000259" key="4">
    <source>
        <dbReference type="PROSITE" id="PS51910"/>
    </source>
</evidence>
<organism evidence="5">
    <name type="scientific">Talaromyces marneffei PM1</name>
    <dbReference type="NCBI Taxonomy" id="1077442"/>
    <lineage>
        <taxon>Eukaryota</taxon>
        <taxon>Fungi</taxon>
        <taxon>Dikarya</taxon>
        <taxon>Ascomycota</taxon>
        <taxon>Pezizomycotina</taxon>
        <taxon>Eurotiomycetes</taxon>
        <taxon>Eurotiomycetidae</taxon>
        <taxon>Eurotiales</taxon>
        <taxon>Trichocomaceae</taxon>
        <taxon>Talaromyces</taxon>
        <taxon>Talaromyces sect. Talaromyces</taxon>
    </lineage>
</organism>
<dbReference type="InterPro" id="IPR050542">
    <property type="entry name" value="Glycosyl_Hydrlase18_Chitinase"/>
</dbReference>
<feature type="domain" description="GH18" evidence="4">
    <location>
        <begin position="25"/>
        <end position="320"/>
    </location>
</feature>
<comment type="caution">
    <text evidence="5">The sequence shown here is derived from an EMBL/GenBank/DDBJ whole genome shotgun (WGS) entry which is preliminary data.</text>
</comment>
<dbReference type="SUPFAM" id="SSF51445">
    <property type="entry name" value="(Trans)glycosidases"/>
    <property type="match status" value="1"/>
</dbReference>
<name>A0A093VZL6_TALMA</name>
<feature type="signal peptide" evidence="3">
    <location>
        <begin position="1"/>
        <end position="17"/>
    </location>
</feature>
<keyword evidence="3" id="KW-0732">Signal</keyword>
<dbReference type="AlphaFoldDB" id="A0A093VZL6"/>
<dbReference type="GO" id="GO:0005975">
    <property type="term" value="P:carbohydrate metabolic process"/>
    <property type="evidence" value="ECO:0007669"/>
    <property type="project" value="InterPro"/>
</dbReference>
<evidence type="ECO:0000256" key="3">
    <source>
        <dbReference type="SAM" id="SignalP"/>
    </source>
</evidence>
<dbReference type="PROSITE" id="PS51910">
    <property type="entry name" value="GH18_2"/>
    <property type="match status" value="1"/>
</dbReference>
<sequence length="352" mass="38632">MINLLFVFVLIFQLIFASTTLAGRGQNVVYWGQSTNVTRLSTYCSPIAGVDMVILSFLSTFGNGQTIASGNLGPSCYISSTGEPHGCEQLAQDIQTCQNKGIPILISLGGGIGSYSLQSEQEAELIGQNLWEAYGNTNGTGGVPRPFGTTFVNGWDFDIENAIGRQFYPPLISMLRSYFEADPNNTYYITGAPQCVLPEPNMQEIIQGSIFDYLWVQFYNNPECSRPSLNYNFWVEFLKDTPSAGAKVFLGLPASPLAANGLHTGSQYYWEPTALAPVIKMYQNNSAWGGVMLWDAGHSSTNINNHCTYAQQVQSIFKSGTPCLGWATVNTKRAKLLRTSGRRLFASKPIRV</sequence>
<keyword evidence="2" id="KW-0326">Glycosidase</keyword>
<dbReference type="Pfam" id="PF00704">
    <property type="entry name" value="Glyco_hydro_18"/>
    <property type="match status" value="1"/>
</dbReference>
<dbReference type="GO" id="GO:0005576">
    <property type="term" value="C:extracellular region"/>
    <property type="evidence" value="ECO:0007669"/>
    <property type="project" value="TreeGrafter"/>
</dbReference>
<proteinExistence type="predicted"/>
<reference evidence="5" key="1">
    <citation type="journal article" date="2014" name="PLoS Genet.">
        <title>Signature Gene Expression Reveals Novel Clues to the Molecular Mechanisms of Dimorphic Transition in Penicillium marneffei.</title>
        <authorList>
            <person name="Yang E."/>
            <person name="Wang G."/>
            <person name="Cai J."/>
            <person name="Woo P.C."/>
            <person name="Lau S.K."/>
            <person name="Yuen K.-Y."/>
            <person name="Chow W.-N."/>
            <person name="Lin X."/>
        </authorList>
    </citation>
    <scope>NUCLEOTIDE SEQUENCE [LARGE SCALE GENOMIC DNA]</scope>
    <source>
        <strain evidence="5">PM1</strain>
    </source>
</reference>
<dbReference type="EMBL" id="JPOX01000003">
    <property type="protein sequence ID" value="KFX52066.1"/>
    <property type="molecule type" value="Genomic_DNA"/>
</dbReference>
<accession>A0A093VZL6</accession>
<gene>
    <name evidence="5" type="ORF">GQ26_0030360</name>
</gene>
<evidence type="ECO:0000313" key="5">
    <source>
        <dbReference type="EMBL" id="KFX52066.1"/>
    </source>
</evidence>
<dbReference type="GO" id="GO:0004568">
    <property type="term" value="F:chitinase activity"/>
    <property type="evidence" value="ECO:0007669"/>
    <property type="project" value="TreeGrafter"/>
</dbReference>
<evidence type="ECO:0000256" key="2">
    <source>
        <dbReference type="ARBA" id="ARBA00023295"/>
    </source>
</evidence>
<dbReference type="HOGENOM" id="CLU_007818_6_1_1"/>
<protein>
    <submittedName>
        <fullName evidence="5">Acidic endochitinase SE2</fullName>
    </submittedName>
</protein>
<dbReference type="PANTHER" id="PTHR45708">
    <property type="entry name" value="ENDOCHITINASE"/>
    <property type="match status" value="1"/>
</dbReference>
<dbReference type="InterPro" id="IPR001223">
    <property type="entry name" value="Glyco_hydro18_cat"/>
</dbReference>
<keyword evidence="1" id="KW-0378">Hydrolase</keyword>
<evidence type="ECO:0000256" key="1">
    <source>
        <dbReference type="ARBA" id="ARBA00022801"/>
    </source>
</evidence>
<dbReference type="PANTHER" id="PTHR45708:SF49">
    <property type="entry name" value="ENDOCHITINASE"/>
    <property type="match status" value="1"/>
</dbReference>
<feature type="chain" id="PRO_5001888657" evidence="3">
    <location>
        <begin position="18"/>
        <end position="352"/>
    </location>
</feature>
<dbReference type="Gene3D" id="3.20.20.80">
    <property type="entry name" value="Glycosidases"/>
    <property type="match status" value="1"/>
</dbReference>